<reference evidence="3" key="1">
    <citation type="journal article" date="2014" name="Sci. Data">
        <title>Genomes of diverse isolates of the marine cyanobacterium Prochlorococcus.</title>
        <authorList>
            <person name="Biller S."/>
            <person name="Berube P."/>
            <person name="Thompson J."/>
            <person name="Kelly L."/>
            <person name="Roggensack S."/>
            <person name="Awad L."/>
            <person name="Roache-Johnson K."/>
            <person name="Ding H."/>
            <person name="Giovannoni S.J."/>
            <person name="Moore L.R."/>
            <person name="Chisholm S.W."/>
        </authorList>
    </citation>
    <scope>NUCLEOTIDE SEQUENCE [LARGE SCALE GENOMIC DNA]</scope>
</reference>
<evidence type="ECO:0008006" key="4">
    <source>
        <dbReference type="Google" id="ProtNLM"/>
    </source>
</evidence>
<gene>
    <name evidence="2" type="ORF">EU93_1093</name>
</gene>
<dbReference type="PANTHER" id="PTHR30615">
    <property type="entry name" value="UNCHARACTERIZED PROTEIN YJBQ-RELATED"/>
    <property type="match status" value="1"/>
</dbReference>
<dbReference type="Proteomes" id="UP000030491">
    <property type="component" value="Unassembled WGS sequence"/>
</dbReference>
<dbReference type="Pfam" id="PF01894">
    <property type="entry name" value="YjbQ"/>
    <property type="match status" value="1"/>
</dbReference>
<accession>A0A0A1ZPY6</accession>
<proteinExistence type="inferred from homology"/>
<protein>
    <recommendedName>
        <fullName evidence="4">Secondary thiamine-phosphate synthase enzyme</fullName>
    </recommendedName>
</protein>
<dbReference type="PIRSF" id="PIRSF004681">
    <property type="entry name" value="UCP004681"/>
    <property type="match status" value="1"/>
</dbReference>
<evidence type="ECO:0000313" key="2">
    <source>
        <dbReference type="EMBL" id="KGF91500.1"/>
    </source>
</evidence>
<sequence length="164" mass="19190">MTYMEQIFSELEFLTHGEGFIDITHDLNLFIEKNNFHSGILNLTSLHTSCSLTINENADPNVLVDLKKYMQSIVPFDSYLNLSKNREEIYYQHYQEGSDDMPAHIKTSLTNTCLSLSFKEGKILLGKWQAVYLWEHRFGQKERIIKIHIIGEKKQNKYNLIKSD</sequence>
<dbReference type="EMBL" id="JNAJ01000013">
    <property type="protein sequence ID" value="KGF91500.1"/>
    <property type="molecule type" value="Genomic_DNA"/>
</dbReference>
<comment type="caution">
    <text evidence="2">The sequence shown here is derived from an EMBL/GenBank/DDBJ whole genome shotgun (WGS) entry which is preliminary data.</text>
</comment>
<dbReference type="AlphaFoldDB" id="A0A0A1ZPY6"/>
<dbReference type="InterPro" id="IPR035917">
    <property type="entry name" value="YjbQ-like_sf"/>
</dbReference>
<name>A0A0A1ZPY6_PROMR</name>
<evidence type="ECO:0000313" key="3">
    <source>
        <dbReference type="Proteomes" id="UP000030491"/>
    </source>
</evidence>
<comment type="similarity">
    <text evidence="1">Belongs to the UPF0047 family.</text>
</comment>
<dbReference type="PANTHER" id="PTHR30615:SF8">
    <property type="entry name" value="UPF0047 PROTEIN C4A8.02C"/>
    <property type="match status" value="1"/>
</dbReference>
<dbReference type="NCBIfam" id="TIGR00149">
    <property type="entry name" value="TIGR00149_YjbQ"/>
    <property type="match status" value="1"/>
</dbReference>
<organism evidence="2 3">
    <name type="scientific">Prochlorococcus marinus str. MIT 9116</name>
    <dbReference type="NCBI Taxonomy" id="167544"/>
    <lineage>
        <taxon>Bacteria</taxon>
        <taxon>Bacillati</taxon>
        <taxon>Cyanobacteriota</taxon>
        <taxon>Cyanophyceae</taxon>
        <taxon>Synechococcales</taxon>
        <taxon>Prochlorococcaceae</taxon>
        <taxon>Prochlorococcus</taxon>
    </lineage>
</organism>
<dbReference type="SUPFAM" id="SSF111038">
    <property type="entry name" value="YjbQ-like"/>
    <property type="match status" value="1"/>
</dbReference>
<dbReference type="Gene3D" id="2.60.120.460">
    <property type="entry name" value="YjbQ-like"/>
    <property type="match status" value="1"/>
</dbReference>
<evidence type="ECO:0000256" key="1">
    <source>
        <dbReference type="ARBA" id="ARBA00005534"/>
    </source>
</evidence>
<dbReference type="InterPro" id="IPR001602">
    <property type="entry name" value="UPF0047_YjbQ-like"/>
</dbReference>